<dbReference type="AlphaFoldDB" id="A0A5J4Z4H3"/>
<sequence>MGSDEFMDVFGEASGPKIHRPSLCVRLSAISAAASRGVTILVSGNWLPTGFGTGKINPFTDTNKHRRTNDTSTFLTAMVLIPPKWSILRPKAIATPRTRLAVLALLPCAKPD</sequence>
<proteinExistence type="predicted"/>
<evidence type="ECO:0000313" key="1">
    <source>
        <dbReference type="EMBL" id="KAA8498118.1"/>
    </source>
</evidence>
<organism evidence="1 2">
    <name type="scientific">Porphyridium purpureum</name>
    <name type="common">Red alga</name>
    <name type="synonym">Porphyridium cruentum</name>
    <dbReference type="NCBI Taxonomy" id="35688"/>
    <lineage>
        <taxon>Eukaryota</taxon>
        <taxon>Rhodophyta</taxon>
        <taxon>Bangiophyceae</taxon>
        <taxon>Porphyridiales</taxon>
        <taxon>Porphyridiaceae</taxon>
        <taxon>Porphyridium</taxon>
    </lineage>
</organism>
<gene>
    <name evidence="1" type="ORF">FVE85_5703</name>
</gene>
<keyword evidence="2" id="KW-1185">Reference proteome</keyword>
<reference evidence="2" key="1">
    <citation type="journal article" date="2019" name="Nat. Commun.">
        <title>Expansion of phycobilisome linker gene families in mesophilic red algae.</title>
        <authorList>
            <person name="Lee J."/>
            <person name="Kim D."/>
            <person name="Bhattacharya D."/>
            <person name="Yoon H.S."/>
        </authorList>
    </citation>
    <scope>NUCLEOTIDE SEQUENCE [LARGE SCALE GENOMIC DNA]</scope>
    <source>
        <strain evidence="2">CCMP 1328</strain>
    </source>
</reference>
<dbReference type="EMBL" id="VRMN01000001">
    <property type="protein sequence ID" value="KAA8498118.1"/>
    <property type="molecule type" value="Genomic_DNA"/>
</dbReference>
<name>A0A5J4Z4H3_PORPP</name>
<evidence type="ECO:0000313" key="2">
    <source>
        <dbReference type="Proteomes" id="UP000324585"/>
    </source>
</evidence>
<protein>
    <submittedName>
        <fullName evidence="1">Uncharacterized protein</fullName>
    </submittedName>
</protein>
<comment type="caution">
    <text evidence="1">The sequence shown here is derived from an EMBL/GenBank/DDBJ whole genome shotgun (WGS) entry which is preliminary data.</text>
</comment>
<accession>A0A5J4Z4H3</accession>
<dbReference type="Proteomes" id="UP000324585">
    <property type="component" value="Unassembled WGS sequence"/>
</dbReference>